<name>A0AAN4Q8G3_PSESF</name>
<feature type="region of interest" description="Disordered" evidence="1">
    <location>
        <begin position="1"/>
        <end position="22"/>
    </location>
</feature>
<evidence type="ECO:0000256" key="1">
    <source>
        <dbReference type="SAM" id="MobiDB-lite"/>
    </source>
</evidence>
<reference evidence="2 3" key="1">
    <citation type="submission" date="2018-04" db="EMBL/GenBank/DDBJ databases">
        <title>Draft genome sequence of Pseudomonas syringae pv. actinidiae biovar 3 strains isolated from kiwifruit in Kagawa prefecture.</title>
        <authorList>
            <person name="Tabuchi M."/>
            <person name="Saito M."/>
            <person name="Fujiwara S."/>
            <person name="Sasa N."/>
            <person name="Akimitsu K."/>
            <person name="Gomi K."/>
            <person name="Konishi-Sugita S."/>
            <person name="Hamano K."/>
            <person name="Kataoka I."/>
        </authorList>
    </citation>
    <scope>NUCLEOTIDE SEQUENCE [LARGE SCALE GENOMIC DNA]</scope>
    <source>
        <strain evidence="2 3">MAFF212211</strain>
    </source>
</reference>
<evidence type="ECO:0000313" key="2">
    <source>
        <dbReference type="EMBL" id="GBH18966.1"/>
    </source>
</evidence>
<sequence length="90" mass="9940">MTIPASGTRQPCGTARPDESRYPRRTLVLLSHPLHNPTTDFTAAGNNNEACATNELHCFRTTPAASPELLHAKKSMPLNIETRQEKPCTR</sequence>
<feature type="region of interest" description="Disordered" evidence="1">
    <location>
        <begin position="69"/>
        <end position="90"/>
    </location>
</feature>
<accession>A0AAN4Q8G3</accession>
<gene>
    <name evidence="2" type="ORF">KPSA3_04961</name>
</gene>
<dbReference type="EMBL" id="BGKA01000183">
    <property type="protein sequence ID" value="GBH18966.1"/>
    <property type="molecule type" value="Genomic_DNA"/>
</dbReference>
<protein>
    <submittedName>
        <fullName evidence="2">Pullulanase/glycogen debranching enzyme</fullName>
    </submittedName>
</protein>
<organism evidence="2 3">
    <name type="scientific">Pseudomonas syringae pv. actinidiae</name>
    <dbReference type="NCBI Taxonomy" id="103796"/>
    <lineage>
        <taxon>Bacteria</taxon>
        <taxon>Pseudomonadati</taxon>
        <taxon>Pseudomonadota</taxon>
        <taxon>Gammaproteobacteria</taxon>
        <taxon>Pseudomonadales</taxon>
        <taxon>Pseudomonadaceae</taxon>
        <taxon>Pseudomonas</taxon>
        <taxon>Pseudomonas syringae</taxon>
    </lineage>
</organism>
<dbReference type="Proteomes" id="UP000248291">
    <property type="component" value="Unassembled WGS sequence"/>
</dbReference>
<feature type="compositionally biased region" description="Polar residues" evidence="1">
    <location>
        <begin position="1"/>
        <end position="11"/>
    </location>
</feature>
<proteinExistence type="predicted"/>
<dbReference type="AlphaFoldDB" id="A0AAN4Q8G3"/>
<comment type="caution">
    <text evidence="2">The sequence shown here is derived from an EMBL/GenBank/DDBJ whole genome shotgun (WGS) entry which is preliminary data.</text>
</comment>
<evidence type="ECO:0000313" key="3">
    <source>
        <dbReference type="Proteomes" id="UP000248291"/>
    </source>
</evidence>